<dbReference type="GO" id="GO:0003723">
    <property type="term" value="F:RNA binding"/>
    <property type="evidence" value="ECO:0007669"/>
    <property type="project" value="InterPro"/>
</dbReference>
<protein>
    <recommendedName>
        <fullName evidence="4">ANTAR domain-containing protein</fullName>
    </recommendedName>
</protein>
<evidence type="ECO:0000256" key="2">
    <source>
        <dbReference type="ARBA" id="ARBA00023163"/>
    </source>
</evidence>
<dbReference type="InterPro" id="IPR005561">
    <property type="entry name" value="ANTAR"/>
</dbReference>
<feature type="compositionally biased region" description="Basic and acidic residues" evidence="3">
    <location>
        <begin position="1"/>
        <end position="14"/>
    </location>
</feature>
<gene>
    <name evidence="5" type="ORF">GCM10010145_16020</name>
</gene>
<evidence type="ECO:0000313" key="5">
    <source>
        <dbReference type="EMBL" id="GGQ47718.1"/>
    </source>
</evidence>
<accession>A0A918BBT7</accession>
<name>A0A918BBT7_9ACTN</name>
<keyword evidence="1" id="KW-0805">Transcription regulation</keyword>
<dbReference type="Gene3D" id="3.30.450.40">
    <property type="match status" value="1"/>
</dbReference>
<feature type="compositionally biased region" description="Gly residues" evidence="3">
    <location>
        <begin position="28"/>
        <end position="37"/>
    </location>
</feature>
<dbReference type="InterPro" id="IPR029016">
    <property type="entry name" value="GAF-like_dom_sf"/>
</dbReference>
<evidence type="ECO:0000256" key="3">
    <source>
        <dbReference type="SAM" id="MobiDB-lite"/>
    </source>
</evidence>
<proteinExistence type="predicted"/>
<dbReference type="Proteomes" id="UP000620156">
    <property type="component" value="Unassembled WGS sequence"/>
</dbReference>
<feature type="domain" description="ANTAR" evidence="4">
    <location>
        <begin position="199"/>
        <end position="260"/>
    </location>
</feature>
<dbReference type="EMBL" id="BMQK01000002">
    <property type="protein sequence ID" value="GGQ47718.1"/>
    <property type="molecule type" value="Genomic_DNA"/>
</dbReference>
<keyword evidence="6" id="KW-1185">Reference proteome</keyword>
<keyword evidence="2" id="KW-0804">Transcription</keyword>
<dbReference type="InterPro" id="IPR036388">
    <property type="entry name" value="WH-like_DNA-bd_sf"/>
</dbReference>
<dbReference type="Gene3D" id="1.10.10.10">
    <property type="entry name" value="Winged helix-like DNA-binding domain superfamily/Winged helix DNA-binding domain"/>
    <property type="match status" value="1"/>
</dbReference>
<sequence length="276" mass="28742">MEGPLRDTAAREAAGELPAGLAVSAGGERAGARGGGVHMPENAHLRRLGPESPESSLPGRRLFELSEEAARCTSACCGASSTVTGGGGERPAAVTHPDLAGLVSVQLRSGDGPIPAAVRGGEPVDAADLLREDRWPEYRAVALNAGVRSSVTLPFRRSGLTVTLSLYSFRPGTLRDAPHGPARTLGDLAAACLLRDRSYRAALTELDQMGTALRSRPVVDQACGIVMHVLGCDADAAFGILRRVSQGTHRKLTDVASAVVDKRGRGLERELALLSG</sequence>
<dbReference type="SUPFAM" id="SSF55781">
    <property type="entry name" value="GAF domain-like"/>
    <property type="match status" value="1"/>
</dbReference>
<comment type="caution">
    <text evidence="5">The sequence shown here is derived from an EMBL/GenBank/DDBJ whole genome shotgun (WGS) entry which is preliminary data.</text>
</comment>
<evidence type="ECO:0000256" key="1">
    <source>
        <dbReference type="ARBA" id="ARBA00023015"/>
    </source>
</evidence>
<dbReference type="SMART" id="SM01012">
    <property type="entry name" value="ANTAR"/>
    <property type="match status" value="1"/>
</dbReference>
<dbReference type="Pfam" id="PF03861">
    <property type="entry name" value="ANTAR"/>
    <property type="match status" value="1"/>
</dbReference>
<feature type="region of interest" description="Disordered" evidence="3">
    <location>
        <begin position="1"/>
        <end position="57"/>
    </location>
</feature>
<dbReference type="AlphaFoldDB" id="A0A918BBT7"/>
<evidence type="ECO:0000259" key="4">
    <source>
        <dbReference type="PROSITE" id="PS50921"/>
    </source>
</evidence>
<evidence type="ECO:0000313" key="6">
    <source>
        <dbReference type="Proteomes" id="UP000620156"/>
    </source>
</evidence>
<dbReference type="PROSITE" id="PS50921">
    <property type="entry name" value="ANTAR"/>
    <property type="match status" value="1"/>
</dbReference>
<reference evidence="5" key="2">
    <citation type="submission" date="2020-09" db="EMBL/GenBank/DDBJ databases">
        <authorList>
            <person name="Sun Q."/>
            <person name="Ohkuma M."/>
        </authorList>
    </citation>
    <scope>NUCLEOTIDE SEQUENCE</scope>
    <source>
        <strain evidence="5">JCM 3131</strain>
    </source>
</reference>
<organism evidence="5 6">
    <name type="scientific">Streptomyces ruber</name>
    <dbReference type="NCBI Taxonomy" id="83378"/>
    <lineage>
        <taxon>Bacteria</taxon>
        <taxon>Bacillati</taxon>
        <taxon>Actinomycetota</taxon>
        <taxon>Actinomycetes</taxon>
        <taxon>Kitasatosporales</taxon>
        <taxon>Streptomycetaceae</taxon>
        <taxon>Streptomyces</taxon>
    </lineage>
</organism>
<reference evidence="5" key="1">
    <citation type="journal article" date="2014" name="Int. J. Syst. Evol. Microbiol.">
        <title>Complete genome sequence of Corynebacterium casei LMG S-19264T (=DSM 44701T), isolated from a smear-ripened cheese.</title>
        <authorList>
            <consortium name="US DOE Joint Genome Institute (JGI-PGF)"/>
            <person name="Walter F."/>
            <person name="Albersmeier A."/>
            <person name="Kalinowski J."/>
            <person name="Ruckert C."/>
        </authorList>
    </citation>
    <scope>NUCLEOTIDE SEQUENCE</scope>
    <source>
        <strain evidence="5">JCM 3131</strain>
    </source>
</reference>